<keyword evidence="2" id="KW-1185">Reference proteome</keyword>
<proteinExistence type="predicted"/>
<evidence type="ECO:0000313" key="2">
    <source>
        <dbReference type="Proteomes" id="UP000183223"/>
    </source>
</evidence>
<dbReference type="EMBL" id="FMWJ01000052">
    <property type="protein sequence ID" value="SCZ74282.1"/>
    <property type="molecule type" value="Genomic_DNA"/>
</dbReference>
<name>A0A1G5RJH3_PHOLU</name>
<protein>
    <recommendedName>
        <fullName evidence="3">CDI immunity protein domain-containing protein</fullName>
    </recommendedName>
</protein>
<evidence type="ECO:0008006" key="3">
    <source>
        <dbReference type="Google" id="ProtNLM"/>
    </source>
</evidence>
<organism evidence="1 2">
    <name type="scientific">Photorhabdus luminescens</name>
    <name type="common">Xenorhabdus luminescens</name>
    <dbReference type="NCBI Taxonomy" id="29488"/>
    <lineage>
        <taxon>Bacteria</taxon>
        <taxon>Pseudomonadati</taxon>
        <taxon>Pseudomonadota</taxon>
        <taxon>Gammaproteobacteria</taxon>
        <taxon>Enterobacterales</taxon>
        <taxon>Morganellaceae</taxon>
        <taxon>Photorhabdus</taxon>
    </lineage>
</organism>
<gene>
    <name evidence="1" type="ORF">SAMN02982990_04589</name>
</gene>
<evidence type="ECO:0000313" key="1">
    <source>
        <dbReference type="EMBL" id="SCZ74282.1"/>
    </source>
</evidence>
<dbReference type="Proteomes" id="UP000183223">
    <property type="component" value="Unassembled WGS sequence"/>
</dbReference>
<dbReference type="AlphaFoldDB" id="A0A1G5RJH3"/>
<dbReference type="GeneID" id="45657723"/>
<reference evidence="2" key="1">
    <citation type="submission" date="2016-10" db="EMBL/GenBank/DDBJ databases">
        <authorList>
            <person name="Varghese N."/>
            <person name="Submissions S."/>
        </authorList>
    </citation>
    <scope>NUCLEOTIDE SEQUENCE [LARGE SCALE GENOMIC DNA]</scope>
    <source>
        <strain evidence="2">ATCC 29999</strain>
    </source>
</reference>
<dbReference type="RefSeq" id="WP_049584813.1">
    <property type="nucleotide sequence ID" value="NZ_CAWQXX010000042.1"/>
</dbReference>
<dbReference type="OrthoDB" id="6446331at2"/>
<sequence length="126" mass="14921">MSDQHINWLKNIEHYLVQNEGRDLYEVLYESLYNNKISFMNFLLNASKGYGFSPSEGFGYSLDQDWDIPEDFDYVTFFLGEFESSEITPNQFVMLMQYISDTYINAFPDSKDTVERHMKALTERYA</sequence>
<accession>A0A1G5RJH3</accession>